<comment type="catalytic activity">
    <reaction evidence="5">
        <text>a 2'-deoxyadenosine in DNA + S-adenosyl-L-methionine = an N(6)-methyl-2'-deoxyadenosine in DNA + S-adenosyl-L-homocysteine + H(+)</text>
        <dbReference type="Rhea" id="RHEA:15197"/>
        <dbReference type="Rhea" id="RHEA-COMP:12418"/>
        <dbReference type="Rhea" id="RHEA-COMP:12419"/>
        <dbReference type="ChEBI" id="CHEBI:15378"/>
        <dbReference type="ChEBI" id="CHEBI:57856"/>
        <dbReference type="ChEBI" id="CHEBI:59789"/>
        <dbReference type="ChEBI" id="CHEBI:90615"/>
        <dbReference type="ChEBI" id="CHEBI:90616"/>
        <dbReference type="EC" id="2.1.1.72"/>
    </reaction>
</comment>
<evidence type="ECO:0000256" key="2">
    <source>
        <dbReference type="ARBA" id="ARBA00022603"/>
    </source>
</evidence>
<dbReference type="EMBL" id="CAFBMT010000014">
    <property type="protein sequence ID" value="CAB4943242.1"/>
    <property type="molecule type" value="Genomic_DNA"/>
</dbReference>
<evidence type="ECO:0000313" key="6">
    <source>
        <dbReference type="EMBL" id="CAB4364389.1"/>
    </source>
</evidence>
<proteinExistence type="predicted"/>
<evidence type="ECO:0000313" key="9">
    <source>
        <dbReference type="EMBL" id="CAB4848468.1"/>
    </source>
</evidence>
<evidence type="ECO:0000313" key="8">
    <source>
        <dbReference type="EMBL" id="CAB4801733.1"/>
    </source>
</evidence>
<protein>
    <recommendedName>
        <fullName evidence="1">site-specific DNA-methyltransferase (adenine-specific)</fullName>
        <ecNumber evidence="1">2.1.1.72</ecNumber>
    </recommendedName>
</protein>
<evidence type="ECO:0000313" key="11">
    <source>
        <dbReference type="EMBL" id="CAB4989563.1"/>
    </source>
</evidence>
<sequence length="362" mass="40485">MYDNGGVIKYLGSKRRLLPVLGDLFTRSRASTALDLFTGTTRVAQEFKRRGGTVTAVDCARYSEVFARCWIETSASDIDQAELTDALLHLSALPGEPGYFTETFCEQSRFFQPKNGARVDAIRDAIERDFSGSPLYPILLTSLILAADRVDSTTGMHMAYLKQWAPRAHRDLELRAPALVEGSGSAVRGDALELAPTLGSFDLAYLDPPYNQHRYFTNYHIFETLVAWDRPEHYGVACKRIDSRDGATKSMFNSKKDMPTALAETVAAIDAEVLVLSYNDESWVEREQLVAMCDRFQTVRMLAFDSRRYIGAQIGVYNPNGALVGEVSHVRNKEWVVVAGPRTAVTRMTKPFMSERERVGAR</sequence>
<evidence type="ECO:0000313" key="10">
    <source>
        <dbReference type="EMBL" id="CAB4943242.1"/>
    </source>
</evidence>
<dbReference type="GO" id="GO:0009007">
    <property type="term" value="F:site-specific DNA-methyltransferase (adenine-specific) activity"/>
    <property type="evidence" value="ECO:0007669"/>
    <property type="project" value="UniProtKB-EC"/>
</dbReference>
<dbReference type="EMBL" id="CAFBIY010000027">
    <property type="protein sequence ID" value="CAB4848468.1"/>
    <property type="molecule type" value="Genomic_DNA"/>
</dbReference>
<evidence type="ECO:0000313" key="7">
    <source>
        <dbReference type="EMBL" id="CAB4730797.1"/>
    </source>
</evidence>
<gene>
    <name evidence="7" type="ORF">UFOPK2656_02098</name>
    <name evidence="8" type="ORF">UFOPK3099_00162</name>
    <name evidence="9" type="ORF">UFOPK3267_00711</name>
    <name evidence="10" type="ORF">UFOPK3651_02341</name>
    <name evidence="11" type="ORF">UFOPK3931_01388</name>
    <name evidence="6" type="ORF">UFOPK4189_02150</name>
</gene>
<dbReference type="InterPro" id="IPR002052">
    <property type="entry name" value="DNA_methylase_N6_adenine_CS"/>
</dbReference>
<name>A0A6J6S8F2_9ZZZZ</name>
<dbReference type="GO" id="GO:0009307">
    <property type="term" value="P:DNA restriction-modification system"/>
    <property type="evidence" value="ECO:0007669"/>
    <property type="project" value="InterPro"/>
</dbReference>
<dbReference type="EMBL" id="CAFAAV010000006">
    <property type="protein sequence ID" value="CAB4801733.1"/>
    <property type="molecule type" value="Genomic_DNA"/>
</dbReference>
<organism evidence="7">
    <name type="scientific">freshwater metagenome</name>
    <dbReference type="NCBI Taxonomy" id="449393"/>
    <lineage>
        <taxon>unclassified sequences</taxon>
        <taxon>metagenomes</taxon>
        <taxon>ecological metagenomes</taxon>
    </lineage>
</organism>
<dbReference type="EMBL" id="CAEZYF010000013">
    <property type="protein sequence ID" value="CAB4730797.1"/>
    <property type="molecule type" value="Genomic_DNA"/>
</dbReference>
<dbReference type="SUPFAM" id="SSF53335">
    <property type="entry name" value="S-adenosyl-L-methionine-dependent methyltransferases"/>
    <property type="match status" value="1"/>
</dbReference>
<accession>A0A6J6S8F2</accession>
<evidence type="ECO:0000256" key="3">
    <source>
        <dbReference type="ARBA" id="ARBA00022679"/>
    </source>
</evidence>
<keyword evidence="3" id="KW-0808">Transferase</keyword>
<dbReference type="GO" id="GO:0003676">
    <property type="term" value="F:nucleic acid binding"/>
    <property type="evidence" value="ECO:0007669"/>
    <property type="project" value="InterPro"/>
</dbReference>
<evidence type="ECO:0000256" key="1">
    <source>
        <dbReference type="ARBA" id="ARBA00011900"/>
    </source>
</evidence>
<dbReference type="EMBL" id="CAFBOL010000031">
    <property type="protein sequence ID" value="CAB4989563.1"/>
    <property type="molecule type" value="Genomic_DNA"/>
</dbReference>
<dbReference type="InterPro" id="IPR029063">
    <property type="entry name" value="SAM-dependent_MTases_sf"/>
</dbReference>
<dbReference type="PRINTS" id="PR00505">
    <property type="entry name" value="D12N6MTFRASE"/>
</dbReference>
<dbReference type="PROSITE" id="PS00092">
    <property type="entry name" value="N6_MTASE"/>
    <property type="match status" value="1"/>
</dbReference>
<evidence type="ECO:0000256" key="5">
    <source>
        <dbReference type="ARBA" id="ARBA00047942"/>
    </source>
</evidence>
<dbReference type="Pfam" id="PF02086">
    <property type="entry name" value="MethyltransfD12"/>
    <property type="match status" value="1"/>
</dbReference>
<keyword evidence="4" id="KW-0949">S-adenosyl-L-methionine</keyword>
<keyword evidence="2" id="KW-0489">Methyltransferase</keyword>
<reference evidence="7" key="1">
    <citation type="submission" date="2020-05" db="EMBL/GenBank/DDBJ databases">
        <authorList>
            <person name="Chiriac C."/>
            <person name="Salcher M."/>
            <person name="Ghai R."/>
            <person name="Kavagutti S V."/>
        </authorList>
    </citation>
    <scope>NUCLEOTIDE SEQUENCE</scope>
</reference>
<dbReference type="EMBL" id="CAESGF010000013">
    <property type="protein sequence ID" value="CAB4364389.1"/>
    <property type="molecule type" value="Genomic_DNA"/>
</dbReference>
<dbReference type="EC" id="2.1.1.72" evidence="1"/>
<dbReference type="AlphaFoldDB" id="A0A6J6S8F2"/>
<evidence type="ECO:0000256" key="4">
    <source>
        <dbReference type="ARBA" id="ARBA00022691"/>
    </source>
</evidence>
<dbReference type="GO" id="GO:0032259">
    <property type="term" value="P:methylation"/>
    <property type="evidence" value="ECO:0007669"/>
    <property type="project" value="UniProtKB-KW"/>
</dbReference>
<dbReference type="InterPro" id="IPR012327">
    <property type="entry name" value="MeTrfase_D12"/>
</dbReference>